<dbReference type="SMART" id="SM00534">
    <property type="entry name" value="MUTSac"/>
    <property type="match status" value="1"/>
</dbReference>
<reference evidence="12" key="1">
    <citation type="journal article" date="2011" name="Nat. Biotechnol.">
        <title>The genomic sequence of the Chinese hamster ovary (CHO)-K1 cell line.</title>
        <authorList>
            <person name="Xu X."/>
            <person name="Nagarajan H."/>
            <person name="Lewis N.E."/>
            <person name="Pan S."/>
            <person name="Cai Z."/>
            <person name="Liu X."/>
            <person name="Chen W."/>
            <person name="Xie M."/>
            <person name="Wang W."/>
            <person name="Hammond S."/>
            <person name="Andersen M.R."/>
            <person name="Neff N."/>
            <person name="Passarelli B."/>
            <person name="Koh W."/>
            <person name="Fan H.C."/>
            <person name="Wang J."/>
            <person name="Gui Y."/>
            <person name="Lee K.H."/>
            <person name="Betenbaugh M.J."/>
            <person name="Quake S.R."/>
            <person name="Famili I."/>
            <person name="Palsson B.O."/>
            <person name="Wang J."/>
        </authorList>
    </citation>
    <scope>NUCLEOTIDE SEQUENCE [LARGE SCALE GENOMIC DNA]</scope>
    <source>
        <strain evidence="12">CHO K1 cell line</strain>
    </source>
</reference>
<dbReference type="InterPro" id="IPR036678">
    <property type="entry name" value="MutS_con_dom_sf"/>
</dbReference>
<keyword evidence="8" id="KW-0539">Nucleus</keyword>
<dbReference type="Gene3D" id="3.40.1170.10">
    <property type="entry name" value="DNA repair protein MutS, domain I"/>
    <property type="match status" value="1"/>
</dbReference>
<dbReference type="FunFam" id="3.30.420.110:FF:000005">
    <property type="entry name" value="DNA mismatch repair protein"/>
    <property type="match status" value="1"/>
</dbReference>
<dbReference type="InterPro" id="IPR007861">
    <property type="entry name" value="DNA_mismatch_repair_MutS_clamp"/>
</dbReference>
<evidence type="ECO:0000259" key="10">
    <source>
        <dbReference type="PROSITE" id="PS00486"/>
    </source>
</evidence>
<dbReference type="InterPro" id="IPR007696">
    <property type="entry name" value="DNA_mismatch_repair_MutS_core"/>
</dbReference>
<dbReference type="InterPro" id="IPR007860">
    <property type="entry name" value="DNA_mmatch_repair_MutS_con_dom"/>
</dbReference>
<organism evidence="11 12">
    <name type="scientific">Cricetulus griseus</name>
    <name type="common">Chinese hamster</name>
    <name type="synonym">Cricetulus barabensis griseus</name>
    <dbReference type="NCBI Taxonomy" id="10029"/>
    <lineage>
        <taxon>Eukaryota</taxon>
        <taxon>Metazoa</taxon>
        <taxon>Chordata</taxon>
        <taxon>Craniata</taxon>
        <taxon>Vertebrata</taxon>
        <taxon>Euteleostomi</taxon>
        <taxon>Mammalia</taxon>
        <taxon>Eutheria</taxon>
        <taxon>Euarchontoglires</taxon>
        <taxon>Glires</taxon>
        <taxon>Rodentia</taxon>
        <taxon>Myomorpha</taxon>
        <taxon>Muroidea</taxon>
        <taxon>Cricetidae</taxon>
        <taxon>Cricetinae</taxon>
        <taxon>Cricetulus</taxon>
    </lineage>
</organism>
<dbReference type="AlphaFoldDB" id="G3HXB4"/>
<dbReference type="InParanoid" id="G3HXB4"/>
<dbReference type="Pfam" id="PF01624">
    <property type="entry name" value="MutS_I"/>
    <property type="match status" value="1"/>
</dbReference>
<evidence type="ECO:0000256" key="5">
    <source>
        <dbReference type="ARBA" id="ARBA00022840"/>
    </source>
</evidence>
<dbReference type="GO" id="GO:0006312">
    <property type="term" value="P:mitotic recombination"/>
    <property type="evidence" value="ECO:0007669"/>
    <property type="project" value="TreeGrafter"/>
</dbReference>
<keyword evidence="3 9" id="KW-0547">Nucleotide-binding</keyword>
<gene>
    <name evidence="11" type="ORF">I79_015633</name>
</gene>
<keyword evidence="7 9" id="KW-0234">DNA repair</keyword>
<sequence>MTASIPTHRLFVHVRRLVAKGYKVGVVKQMETAALKAIGDNKSSVFSRKLTALYTKSTLIGEDVNPLIRLDDSVNIDEVMTETSTSYLLCIYEEKENSKDKKKGNISIGIVGVQPATGEVVYDCFQDSASRLELETRISSLQPVELLLPSHLSELTEMLIHRATAVSIRDDRIRVERMDNTYFEYSHAFQAVTEFYAREVVDSKGSQNFSGIINLEKPVICSLAAIIRYLKEFNLEKILSKPENFKQLSSGMEFMRINGTTLRNLEILQNQTDMKTKGSLLWVLDHTKTSFGRRKLKKWVTQPLLKLRDINARLDAISDVLHSESSVFEQIENHLRKLPDIERGLCSIYHKKCSTQEFFLIVKSLSHLKSELQALIPAVSSLVQSDLLQTLILETPALLSPVEHYLKILNEQAAKVGDKTELFKDLTDFPLIKKRKDEIQEVTQSIQMHLQELRKMLNRPSLQYVTVSGQEFMIEIKNSAVSCIPADWVKVGSTKAVSRFHPPFIVENYRRLNQLREQLVLDCSAEWLDFLENFGEHYHTLCKAVNHLATVDCIFSLAKVAKQGNYCRPTLQEEKKIVIKNGRHPMIDVLLGEQDQFVPNSTSLSQDSERVMIITGPNMGGKSSYIKQVALIAIMAQIGSYVPAEEATIGIVDAIFTRMGAADNIYKGRSTFMEELTDTAEIIRKATPQSLVILDELGRGTSTHDGIAIAYATLEYFIRDVKSLTLFVTHYPPVCELEKCYPEQVGNYHMGFLVDEDESKQESGNMEQVPDSVTFLYQITRGIASRSYGLNVAKLADVPGEILKKAAHKSKELEGLVNLRRKRLKYFTDLWTTHDVKDLHTCIEDLGTEGI</sequence>
<evidence type="ECO:0000256" key="2">
    <source>
        <dbReference type="ARBA" id="ARBA00007094"/>
    </source>
</evidence>
<evidence type="ECO:0000256" key="6">
    <source>
        <dbReference type="ARBA" id="ARBA00023125"/>
    </source>
</evidence>
<dbReference type="InterPro" id="IPR017261">
    <property type="entry name" value="DNA_mismatch_repair_MutS/MSH"/>
</dbReference>
<dbReference type="eggNOG" id="KOG0218">
    <property type="taxonomic scope" value="Eukaryota"/>
</dbReference>
<dbReference type="GO" id="GO:0005634">
    <property type="term" value="C:nucleus"/>
    <property type="evidence" value="ECO:0007669"/>
    <property type="project" value="UniProtKB-SubCell"/>
</dbReference>
<dbReference type="InterPro" id="IPR036187">
    <property type="entry name" value="DNA_mismatch_repair_MutS_sf"/>
</dbReference>
<dbReference type="PANTHER" id="PTHR11361">
    <property type="entry name" value="DNA MISMATCH REPAIR PROTEIN MUTS FAMILY MEMBER"/>
    <property type="match status" value="1"/>
</dbReference>
<dbReference type="InterPro" id="IPR027417">
    <property type="entry name" value="P-loop_NTPase"/>
</dbReference>
<dbReference type="SUPFAM" id="SSF55271">
    <property type="entry name" value="DNA repair protein MutS, domain I"/>
    <property type="match status" value="1"/>
</dbReference>
<protein>
    <submittedName>
        <fullName evidence="11">DNA mismatch repair protein Msh3</fullName>
    </submittedName>
</protein>
<dbReference type="Pfam" id="PF05190">
    <property type="entry name" value="MutS_IV"/>
    <property type="match status" value="1"/>
</dbReference>
<dbReference type="Pfam" id="PF05188">
    <property type="entry name" value="MutS_II"/>
    <property type="match status" value="1"/>
</dbReference>
<dbReference type="GO" id="GO:0030983">
    <property type="term" value="F:mismatched DNA binding"/>
    <property type="evidence" value="ECO:0007669"/>
    <property type="project" value="InterPro"/>
</dbReference>
<dbReference type="InterPro" id="IPR045076">
    <property type="entry name" value="MutS"/>
</dbReference>
<dbReference type="Pfam" id="PF00488">
    <property type="entry name" value="MutS_V"/>
    <property type="match status" value="1"/>
</dbReference>
<dbReference type="GO" id="GO:0005524">
    <property type="term" value="F:ATP binding"/>
    <property type="evidence" value="ECO:0007669"/>
    <property type="project" value="UniProtKB-KW"/>
</dbReference>
<evidence type="ECO:0000256" key="1">
    <source>
        <dbReference type="ARBA" id="ARBA00004123"/>
    </source>
</evidence>
<dbReference type="InterPro" id="IPR007695">
    <property type="entry name" value="DNA_mismatch_repair_MutS-lik_N"/>
</dbReference>
<dbReference type="FunFam" id="1.10.1420.10:FF:000010">
    <property type="entry name" value="DNA mismatch repair protein"/>
    <property type="match status" value="1"/>
</dbReference>
<dbReference type="PaxDb" id="10029-XP_007634393.1"/>
<dbReference type="Gene3D" id="3.40.50.300">
    <property type="entry name" value="P-loop containing nucleotide triphosphate hydrolases"/>
    <property type="match status" value="1"/>
</dbReference>
<dbReference type="Gene3D" id="3.30.420.110">
    <property type="entry name" value="MutS, connector domain"/>
    <property type="match status" value="1"/>
</dbReference>
<dbReference type="GO" id="GO:0006298">
    <property type="term" value="P:mismatch repair"/>
    <property type="evidence" value="ECO:0007669"/>
    <property type="project" value="InterPro"/>
</dbReference>
<evidence type="ECO:0000256" key="4">
    <source>
        <dbReference type="ARBA" id="ARBA00022763"/>
    </source>
</evidence>
<evidence type="ECO:0000256" key="8">
    <source>
        <dbReference type="ARBA" id="ARBA00023242"/>
    </source>
</evidence>
<dbReference type="EMBL" id="JH000863">
    <property type="protein sequence ID" value="EGW11506.1"/>
    <property type="molecule type" value="Genomic_DNA"/>
</dbReference>
<dbReference type="InterPro" id="IPR000432">
    <property type="entry name" value="DNA_mismatch_repair_MutS_C"/>
</dbReference>
<dbReference type="Pfam" id="PF05192">
    <property type="entry name" value="MutS_III"/>
    <property type="match status" value="1"/>
</dbReference>
<proteinExistence type="inferred from homology"/>
<keyword evidence="6 9" id="KW-0238">DNA-binding</keyword>
<dbReference type="InterPro" id="IPR016151">
    <property type="entry name" value="DNA_mismatch_repair_MutS_N"/>
</dbReference>
<dbReference type="SUPFAM" id="SSF52540">
    <property type="entry name" value="P-loop containing nucleoside triphosphate hydrolases"/>
    <property type="match status" value="1"/>
</dbReference>
<evidence type="ECO:0000313" key="12">
    <source>
        <dbReference type="Proteomes" id="UP000001075"/>
    </source>
</evidence>
<dbReference type="STRING" id="10029.G3HXB4"/>
<comment type="function">
    <text evidence="9">Component of the post-replicative DNA mismatch repair system (MMR).</text>
</comment>
<comment type="similarity">
    <text evidence="2">Belongs to the DNA mismatch repair MutS family. MSH3 subfamily.</text>
</comment>
<dbReference type="SMART" id="SM00533">
    <property type="entry name" value="MUTSd"/>
    <property type="match status" value="1"/>
</dbReference>
<dbReference type="SUPFAM" id="SSF48334">
    <property type="entry name" value="DNA repair protein MutS, domain III"/>
    <property type="match status" value="1"/>
</dbReference>
<dbReference type="GO" id="GO:0140664">
    <property type="term" value="F:ATP-dependent DNA damage sensor activity"/>
    <property type="evidence" value="ECO:0007669"/>
    <property type="project" value="InterPro"/>
</dbReference>
<evidence type="ECO:0000256" key="7">
    <source>
        <dbReference type="ARBA" id="ARBA00023204"/>
    </source>
</evidence>
<dbReference type="SUPFAM" id="SSF53150">
    <property type="entry name" value="DNA repair protein MutS, domain II"/>
    <property type="match status" value="1"/>
</dbReference>
<evidence type="ECO:0000256" key="9">
    <source>
        <dbReference type="RuleBase" id="RU003756"/>
    </source>
</evidence>
<name>G3HXB4_CRIGR</name>
<dbReference type="PANTHER" id="PTHR11361:SF122">
    <property type="entry name" value="DNA MISMATCH REPAIR PROTEIN MSH3"/>
    <property type="match status" value="1"/>
</dbReference>
<feature type="domain" description="DNA mismatch repair proteins mutS family" evidence="10">
    <location>
        <begin position="690"/>
        <end position="706"/>
    </location>
</feature>
<dbReference type="Proteomes" id="UP000001075">
    <property type="component" value="Unassembled WGS sequence"/>
</dbReference>
<dbReference type="FunCoup" id="G3HXB4">
    <property type="interactions" value="1046"/>
</dbReference>
<dbReference type="PIRSF" id="PIRSF037677">
    <property type="entry name" value="DNA_mis_repair_Msh6"/>
    <property type="match status" value="1"/>
</dbReference>
<dbReference type="NCBIfam" id="NF003810">
    <property type="entry name" value="PRK05399.1"/>
    <property type="match status" value="1"/>
</dbReference>
<dbReference type="PROSITE" id="PS00486">
    <property type="entry name" value="DNA_MISMATCH_REPAIR_2"/>
    <property type="match status" value="1"/>
</dbReference>
<accession>G3HXB4</accession>
<comment type="subcellular location">
    <subcellularLocation>
        <location evidence="1">Nucleus</location>
    </subcellularLocation>
</comment>
<dbReference type="Gene3D" id="1.10.1420.10">
    <property type="match status" value="2"/>
</dbReference>
<evidence type="ECO:0000313" key="11">
    <source>
        <dbReference type="EMBL" id="EGW11506.1"/>
    </source>
</evidence>
<keyword evidence="4 9" id="KW-0227">DNA damage</keyword>
<dbReference type="GO" id="GO:0016447">
    <property type="term" value="P:somatic recombination of immunoglobulin gene segments"/>
    <property type="evidence" value="ECO:0007669"/>
    <property type="project" value="TreeGrafter"/>
</dbReference>
<evidence type="ECO:0000256" key="3">
    <source>
        <dbReference type="ARBA" id="ARBA00022741"/>
    </source>
</evidence>
<dbReference type="FunFam" id="3.40.50.300:FF:000917">
    <property type="entry name" value="DNA mismatch repair protein"/>
    <property type="match status" value="1"/>
</dbReference>
<keyword evidence="5" id="KW-0067">ATP-binding</keyword>